<dbReference type="SUPFAM" id="SSF53756">
    <property type="entry name" value="UDP-Glycosyltransferase/glycogen phosphorylase"/>
    <property type="match status" value="1"/>
</dbReference>
<dbReference type="RefSeq" id="WP_218883795.1">
    <property type="nucleotide sequence ID" value="NZ_JACCFW010000001.1"/>
</dbReference>
<proteinExistence type="predicted"/>
<keyword evidence="7" id="KW-1185">Reference proteome</keyword>
<dbReference type="InterPro" id="IPR050194">
    <property type="entry name" value="Glycosyltransferase_grp1"/>
</dbReference>
<dbReference type="PANTHER" id="PTHR45947">
    <property type="entry name" value="SULFOQUINOVOSYL TRANSFERASE SQD2"/>
    <property type="match status" value="1"/>
</dbReference>
<reference evidence="6 7" key="1">
    <citation type="submission" date="2020-07" db="EMBL/GenBank/DDBJ databases">
        <title>Sequencing the genomes of 1000 actinobacteria strains.</title>
        <authorList>
            <person name="Klenk H.-P."/>
        </authorList>
    </citation>
    <scope>NUCLEOTIDE SEQUENCE [LARGE SCALE GENOMIC DNA]</scope>
    <source>
        <strain evidence="6 7">DSM 29531</strain>
    </source>
</reference>
<evidence type="ECO:0000256" key="2">
    <source>
        <dbReference type="ARBA" id="ARBA00022676"/>
    </source>
</evidence>
<dbReference type="CDD" id="cd03802">
    <property type="entry name" value="GT4_AviGT4-like"/>
    <property type="match status" value="1"/>
</dbReference>
<gene>
    <name evidence="6" type="ORF">HNR15_003394</name>
</gene>
<organism evidence="6 7">
    <name type="scientific">Allobranchiibius huperziae</name>
    <dbReference type="NCBI Taxonomy" id="1874116"/>
    <lineage>
        <taxon>Bacteria</taxon>
        <taxon>Bacillati</taxon>
        <taxon>Actinomycetota</taxon>
        <taxon>Actinomycetes</taxon>
        <taxon>Micrococcales</taxon>
        <taxon>Dermacoccaceae</taxon>
        <taxon>Allobranchiibius</taxon>
    </lineage>
</organism>
<dbReference type="GO" id="GO:1901137">
    <property type="term" value="P:carbohydrate derivative biosynthetic process"/>
    <property type="evidence" value="ECO:0007669"/>
    <property type="project" value="UniProtKB-ARBA"/>
</dbReference>
<dbReference type="GO" id="GO:0016757">
    <property type="term" value="F:glycosyltransferase activity"/>
    <property type="evidence" value="ECO:0007669"/>
    <property type="project" value="UniProtKB-KW"/>
</dbReference>
<dbReference type="InterPro" id="IPR001296">
    <property type="entry name" value="Glyco_trans_1"/>
</dbReference>
<feature type="domain" description="Glycosyl transferase family 1" evidence="4">
    <location>
        <begin position="216"/>
        <end position="345"/>
    </location>
</feature>
<name>A0A853DNU8_9MICO</name>
<evidence type="ECO:0000313" key="6">
    <source>
        <dbReference type="EMBL" id="NYJ76431.1"/>
    </source>
</evidence>
<evidence type="ECO:0000256" key="3">
    <source>
        <dbReference type="ARBA" id="ARBA00022679"/>
    </source>
</evidence>
<dbReference type="Gene3D" id="3.40.50.2000">
    <property type="entry name" value="Glycogen Phosphorylase B"/>
    <property type="match status" value="2"/>
</dbReference>
<evidence type="ECO:0000313" key="7">
    <source>
        <dbReference type="Proteomes" id="UP000571817"/>
    </source>
</evidence>
<evidence type="ECO:0000259" key="4">
    <source>
        <dbReference type="Pfam" id="PF00534"/>
    </source>
</evidence>
<feature type="domain" description="Glycosyltransferase subfamily 4-like N-terminal" evidence="5">
    <location>
        <begin position="44"/>
        <end position="202"/>
    </location>
</feature>
<dbReference type="AlphaFoldDB" id="A0A853DNU8"/>
<dbReference type="InterPro" id="IPR028098">
    <property type="entry name" value="Glyco_trans_4-like_N"/>
</dbReference>
<dbReference type="PANTHER" id="PTHR45947:SF3">
    <property type="entry name" value="SULFOQUINOVOSYL TRANSFERASE SQD2"/>
    <property type="match status" value="1"/>
</dbReference>
<keyword evidence="3 6" id="KW-0808">Transferase</keyword>
<sequence>MPHRRHPLGDAPMSWRTPSLRDADRLRVAMLAPARNDIAPPFSGGLESMVWHLRSQLVADGHEVTLIAREGSDEVEDQWALDGGRWAPSELATQDHSMPAAEFMTEHHTYLSAMRRLAAVGHFRFDVIHNHSLHYLPLAMADTCEVPILTTLHTPPTPWLESAIASATGKVGGFTAVSDYTARSWDRLPEVPAVIHNGVDLDWWHPGPGGDRLWWSGRITPDKAPHLAIEAARLAHLPLDFAGPISDQAYFEREIRHRLGSDIRYLGHLSGAAQVEHVRHARAVLVTPTWDEPFGLVVIEALACGTPVVAFGRGGIPDILTCSRIGRLVPADDVAAMAQAVQRVDEISRAEVRRFAERHFSLRQMSRSYVDAYRAVIASSLPRIASPHVLAP</sequence>
<accession>A0A853DNU8</accession>
<keyword evidence="2" id="KW-0328">Glycosyltransferase</keyword>
<dbReference type="Pfam" id="PF00534">
    <property type="entry name" value="Glycos_transf_1"/>
    <property type="match status" value="1"/>
</dbReference>
<dbReference type="Proteomes" id="UP000571817">
    <property type="component" value="Unassembled WGS sequence"/>
</dbReference>
<dbReference type="EMBL" id="JACCFW010000001">
    <property type="protein sequence ID" value="NYJ76431.1"/>
    <property type="molecule type" value="Genomic_DNA"/>
</dbReference>
<comment type="caution">
    <text evidence="6">The sequence shown here is derived from an EMBL/GenBank/DDBJ whole genome shotgun (WGS) entry which is preliminary data.</text>
</comment>
<dbReference type="Pfam" id="PF13439">
    <property type="entry name" value="Glyco_transf_4"/>
    <property type="match status" value="1"/>
</dbReference>
<protein>
    <recommendedName>
        <fullName evidence="1">D-inositol 3-phosphate glycosyltransferase</fullName>
    </recommendedName>
</protein>
<evidence type="ECO:0000259" key="5">
    <source>
        <dbReference type="Pfam" id="PF13439"/>
    </source>
</evidence>
<evidence type="ECO:0000256" key="1">
    <source>
        <dbReference type="ARBA" id="ARBA00021292"/>
    </source>
</evidence>